<dbReference type="Proteomes" id="UP000199315">
    <property type="component" value="Unassembled WGS sequence"/>
</dbReference>
<dbReference type="InterPro" id="IPR003607">
    <property type="entry name" value="HD/PDEase_dom"/>
</dbReference>
<keyword evidence="3" id="KW-1185">Reference proteome</keyword>
<dbReference type="SUPFAM" id="SSF109604">
    <property type="entry name" value="HD-domain/PDEase-like"/>
    <property type="match status" value="1"/>
</dbReference>
<dbReference type="EMBL" id="FMKA01000001">
    <property type="protein sequence ID" value="SCP95239.1"/>
    <property type="molecule type" value="Genomic_DNA"/>
</dbReference>
<dbReference type="OrthoDB" id="9802385at2"/>
<dbReference type="GO" id="GO:0008893">
    <property type="term" value="F:guanosine-3',5'-bis(diphosphate) 3'-diphosphatase activity"/>
    <property type="evidence" value="ECO:0007669"/>
    <property type="project" value="TreeGrafter"/>
</dbReference>
<dbReference type="PANTHER" id="PTHR46246">
    <property type="entry name" value="GUANOSINE-3',5'-BIS(DIPHOSPHATE) 3'-PYROPHOSPHOHYDROLASE MESH1"/>
    <property type="match status" value="1"/>
</dbReference>
<dbReference type="Pfam" id="PF13328">
    <property type="entry name" value="HD_4"/>
    <property type="match status" value="1"/>
</dbReference>
<dbReference type="SMART" id="SM00471">
    <property type="entry name" value="HDc"/>
    <property type="match status" value="1"/>
</dbReference>
<sequence length="181" mass="20990">MKDNLDLSRAISFASNAHFRQFRKGTDTPYIVHPFETAMILQKADCGTELVIAGLLHDTVEDTDVGLEIIKDEFGDKVAGLVAACSENKELSWEERKQHTIEFIKDRADYDEMLLMCADKLANLRSISIDYRKHAENLWSRFNRGKKEQKWYYGSLVRVLEPLHEHDMYRELEALYAEVFG</sequence>
<protein>
    <submittedName>
        <fullName evidence="2">HD domain-containing protein</fullName>
    </submittedName>
</protein>
<name>A0A1D3TPA4_9FIRM</name>
<dbReference type="AlphaFoldDB" id="A0A1D3TPA4"/>
<dbReference type="STRING" id="1619234.SAMN05421730_1001417"/>
<proteinExistence type="predicted"/>
<gene>
    <name evidence="2" type="ORF">SAMN05421730_1001417</name>
</gene>
<dbReference type="PANTHER" id="PTHR46246:SF1">
    <property type="entry name" value="GUANOSINE-3',5'-BIS(DIPHOSPHATE) 3'-PYROPHOSPHOHYDROLASE MESH1"/>
    <property type="match status" value="1"/>
</dbReference>
<evidence type="ECO:0000313" key="3">
    <source>
        <dbReference type="Proteomes" id="UP000199315"/>
    </source>
</evidence>
<dbReference type="InterPro" id="IPR052194">
    <property type="entry name" value="MESH1"/>
</dbReference>
<reference evidence="2 3" key="1">
    <citation type="submission" date="2016-09" db="EMBL/GenBank/DDBJ databases">
        <authorList>
            <person name="Capua I."/>
            <person name="De Benedictis P."/>
            <person name="Joannis T."/>
            <person name="Lombin L.H."/>
            <person name="Cattoli G."/>
        </authorList>
    </citation>
    <scope>NUCLEOTIDE SEQUENCE [LARGE SCALE GENOMIC DNA]</scope>
    <source>
        <strain evidence="2 3">GluBS11</strain>
    </source>
</reference>
<evidence type="ECO:0000259" key="1">
    <source>
        <dbReference type="SMART" id="SM00471"/>
    </source>
</evidence>
<organism evidence="2 3">
    <name type="scientific">Anaerobium acetethylicum</name>
    <dbReference type="NCBI Taxonomy" id="1619234"/>
    <lineage>
        <taxon>Bacteria</taxon>
        <taxon>Bacillati</taxon>
        <taxon>Bacillota</taxon>
        <taxon>Clostridia</taxon>
        <taxon>Lachnospirales</taxon>
        <taxon>Lachnospiraceae</taxon>
        <taxon>Anaerobium</taxon>
    </lineage>
</organism>
<evidence type="ECO:0000313" key="2">
    <source>
        <dbReference type="EMBL" id="SCP95239.1"/>
    </source>
</evidence>
<feature type="domain" description="HD/PDEase" evidence="1">
    <location>
        <begin position="26"/>
        <end position="133"/>
    </location>
</feature>
<dbReference type="Gene3D" id="1.10.3210.10">
    <property type="entry name" value="Hypothetical protein af1432"/>
    <property type="match status" value="1"/>
</dbReference>
<accession>A0A1D3TPA4</accession>
<dbReference type="RefSeq" id="WP_091229322.1">
    <property type="nucleotide sequence ID" value="NZ_FMKA01000001.1"/>
</dbReference>